<keyword evidence="12" id="KW-1185">Reference proteome</keyword>
<dbReference type="OrthoDB" id="14196at2"/>
<feature type="domain" description="PpiC" evidence="10">
    <location>
        <begin position="136"/>
        <end position="225"/>
    </location>
</feature>
<dbReference type="Gene3D" id="3.10.50.40">
    <property type="match status" value="1"/>
</dbReference>
<feature type="chain" id="PRO_5007754303" description="Parvulin-like PPIase" evidence="9">
    <location>
        <begin position="24"/>
        <end position="283"/>
    </location>
</feature>
<dbReference type="RefSeq" id="WP_037922468.1">
    <property type="nucleotide sequence ID" value="NZ_CP054599.1"/>
</dbReference>
<feature type="signal peptide" evidence="9">
    <location>
        <begin position="1"/>
        <end position="23"/>
    </location>
</feature>
<dbReference type="InterPro" id="IPR027304">
    <property type="entry name" value="Trigger_fact/SurA_dom_sf"/>
</dbReference>
<dbReference type="EC" id="5.2.1.8" evidence="3"/>
<dbReference type="PROSITE" id="PS50198">
    <property type="entry name" value="PPIC_PPIASE_2"/>
    <property type="match status" value="1"/>
</dbReference>
<accession>A0A073J4R7</accession>
<dbReference type="InterPro" id="IPR000297">
    <property type="entry name" value="PPIase_PpiC"/>
</dbReference>
<evidence type="ECO:0000256" key="9">
    <source>
        <dbReference type="SAM" id="SignalP"/>
    </source>
</evidence>
<dbReference type="Proteomes" id="UP000027746">
    <property type="component" value="Unassembled WGS sequence"/>
</dbReference>
<evidence type="ECO:0000256" key="6">
    <source>
        <dbReference type="ARBA" id="ARBA00030642"/>
    </source>
</evidence>
<comment type="catalytic activity">
    <reaction evidence="1">
        <text>[protein]-peptidylproline (omega=180) = [protein]-peptidylproline (omega=0)</text>
        <dbReference type="Rhea" id="RHEA:16237"/>
        <dbReference type="Rhea" id="RHEA-COMP:10747"/>
        <dbReference type="Rhea" id="RHEA-COMP:10748"/>
        <dbReference type="ChEBI" id="CHEBI:83833"/>
        <dbReference type="ChEBI" id="CHEBI:83834"/>
        <dbReference type="EC" id="5.2.1.8"/>
    </reaction>
</comment>
<keyword evidence="5 8" id="KW-0697">Rotamase</keyword>
<dbReference type="SUPFAM" id="SSF54534">
    <property type="entry name" value="FKBP-like"/>
    <property type="match status" value="1"/>
</dbReference>
<comment type="similarity">
    <text evidence="2">Belongs to the PpiC/parvulin rotamase family.</text>
</comment>
<keyword evidence="8 11" id="KW-0413">Isomerase</keyword>
<evidence type="ECO:0000256" key="2">
    <source>
        <dbReference type="ARBA" id="ARBA00007656"/>
    </source>
</evidence>
<dbReference type="GO" id="GO:0003755">
    <property type="term" value="F:peptidyl-prolyl cis-trans isomerase activity"/>
    <property type="evidence" value="ECO:0007669"/>
    <property type="project" value="UniProtKB-KW"/>
</dbReference>
<evidence type="ECO:0000259" key="10">
    <source>
        <dbReference type="PROSITE" id="PS50198"/>
    </source>
</evidence>
<proteinExistence type="inferred from homology"/>
<dbReference type="InterPro" id="IPR046357">
    <property type="entry name" value="PPIase_dom_sf"/>
</dbReference>
<protein>
    <recommendedName>
        <fullName evidence="4">Parvulin-like PPIase</fullName>
        <ecNumber evidence="3">5.2.1.8</ecNumber>
    </recommendedName>
    <alternativeName>
        <fullName evidence="6">Peptidyl-prolyl cis-trans isomerase plp</fullName>
    </alternativeName>
    <alternativeName>
        <fullName evidence="7">Rotamase plp</fullName>
    </alternativeName>
</protein>
<organism evidence="11 12">
    <name type="scientific">Pseudosulfitobacter pseudonitzschiae</name>
    <dbReference type="NCBI Taxonomy" id="1402135"/>
    <lineage>
        <taxon>Bacteria</taxon>
        <taxon>Pseudomonadati</taxon>
        <taxon>Pseudomonadota</taxon>
        <taxon>Alphaproteobacteria</taxon>
        <taxon>Rhodobacterales</taxon>
        <taxon>Roseobacteraceae</taxon>
        <taxon>Pseudosulfitobacter</taxon>
    </lineage>
</organism>
<dbReference type="PANTHER" id="PTHR47245:SF2">
    <property type="entry name" value="PEPTIDYL-PROLYL CIS-TRANS ISOMERASE HP_0175-RELATED"/>
    <property type="match status" value="1"/>
</dbReference>
<evidence type="ECO:0000256" key="1">
    <source>
        <dbReference type="ARBA" id="ARBA00000971"/>
    </source>
</evidence>
<dbReference type="GeneID" id="68868187"/>
<keyword evidence="9" id="KW-0732">Signal</keyword>
<evidence type="ECO:0000313" key="11">
    <source>
        <dbReference type="EMBL" id="KEJ96964.1"/>
    </source>
</evidence>
<dbReference type="SUPFAM" id="SSF109998">
    <property type="entry name" value="Triger factor/SurA peptide-binding domain-like"/>
    <property type="match status" value="1"/>
</dbReference>
<evidence type="ECO:0000256" key="8">
    <source>
        <dbReference type="PROSITE-ProRule" id="PRU00278"/>
    </source>
</evidence>
<evidence type="ECO:0000256" key="7">
    <source>
        <dbReference type="ARBA" id="ARBA00031484"/>
    </source>
</evidence>
<evidence type="ECO:0000256" key="3">
    <source>
        <dbReference type="ARBA" id="ARBA00013194"/>
    </source>
</evidence>
<evidence type="ECO:0000256" key="4">
    <source>
        <dbReference type="ARBA" id="ARBA00018370"/>
    </source>
</evidence>
<evidence type="ECO:0000313" key="12">
    <source>
        <dbReference type="Proteomes" id="UP000027746"/>
    </source>
</evidence>
<dbReference type="AlphaFoldDB" id="A0A073J4R7"/>
<evidence type="ECO:0000256" key="5">
    <source>
        <dbReference type="ARBA" id="ARBA00023110"/>
    </source>
</evidence>
<dbReference type="PANTHER" id="PTHR47245">
    <property type="entry name" value="PEPTIDYLPROLYL ISOMERASE"/>
    <property type="match status" value="1"/>
</dbReference>
<comment type="caution">
    <text evidence="11">The sequence shown here is derived from an EMBL/GenBank/DDBJ whole genome shotgun (WGS) entry which is preliminary data.</text>
</comment>
<gene>
    <name evidence="11" type="ORF">SUH3_09310</name>
</gene>
<reference evidence="11 12" key="1">
    <citation type="submission" date="2014-01" db="EMBL/GenBank/DDBJ databases">
        <title>Sulfitobacter sp. H3 (MCCC 1A00686) Genome Sequencing.</title>
        <authorList>
            <person name="Lai Q."/>
            <person name="Hong Z."/>
        </authorList>
    </citation>
    <scope>NUCLEOTIDE SEQUENCE [LARGE SCALE GENOMIC DNA]</scope>
    <source>
        <strain evidence="11 12">H3</strain>
    </source>
</reference>
<sequence>MLKRLSILPAVAVALTLSQPLYAQDETPDLSTVVATVDGTEITLGHMLVAKATLPQQYQQLPDEVLFPGILDQLIQQTALEKSYEGDLPKRVELSMENERRSLIAGEAIEKILATAVSEEAIQAAYDATYANAEPTQEFNASHILVETEDEAKAIIEELNGGADFAATAREKSTGPSGPGGGSLGWFGPGAMVPEFETAVAAMKAGDISEPVQTQFGWHVIKLNEVRNAEAPALEDVRAELEQQVRSEAVTAAVDALVADADVNRDGAEGMDPSVLSTLKLGE</sequence>
<dbReference type="Pfam" id="PF00639">
    <property type="entry name" value="Rotamase"/>
    <property type="match status" value="1"/>
</dbReference>
<dbReference type="InterPro" id="IPR050245">
    <property type="entry name" value="PrsA_foldase"/>
</dbReference>
<name>A0A073J4R7_9RHOB</name>
<dbReference type="EMBL" id="JAMD01000002">
    <property type="protein sequence ID" value="KEJ96964.1"/>
    <property type="molecule type" value="Genomic_DNA"/>
</dbReference>